<evidence type="ECO:0000313" key="4">
    <source>
        <dbReference type="Proteomes" id="UP000180166"/>
    </source>
</evidence>
<feature type="transmembrane region" description="Helical" evidence="2">
    <location>
        <begin position="152"/>
        <end position="169"/>
    </location>
</feature>
<accession>A0ABC8B2F5</accession>
<reference evidence="3 4" key="1">
    <citation type="submission" date="2016-10" db="EMBL/GenBank/DDBJ databases">
        <title>Genome sequence of Nocardia seriolae strain EM150506, isolated from Anguila japonica.</title>
        <authorList>
            <person name="Han H.-J."/>
        </authorList>
    </citation>
    <scope>NUCLEOTIDE SEQUENCE [LARGE SCALE GENOMIC DNA]</scope>
    <source>
        <strain evidence="3 4">EM150506</strain>
    </source>
</reference>
<feature type="transmembrane region" description="Helical" evidence="2">
    <location>
        <begin position="63"/>
        <end position="83"/>
    </location>
</feature>
<dbReference type="AlphaFoldDB" id="A0ABC8B2F5"/>
<evidence type="ECO:0008006" key="5">
    <source>
        <dbReference type="Google" id="ProtNLM"/>
    </source>
</evidence>
<dbReference type="Proteomes" id="UP000180166">
    <property type="component" value="Chromosome"/>
</dbReference>
<evidence type="ECO:0000256" key="2">
    <source>
        <dbReference type="SAM" id="Phobius"/>
    </source>
</evidence>
<keyword evidence="2" id="KW-0812">Transmembrane</keyword>
<feature type="compositionally biased region" description="Pro residues" evidence="1">
    <location>
        <begin position="43"/>
        <end position="53"/>
    </location>
</feature>
<evidence type="ECO:0000313" key="3">
    <source>
        <dbReference type="EMBL" id="APB00510.1"/>
    </source>
</evidence>
<gene>
    <name evidence="3" type="ORF">NS506_06474</name>
</gene>
<dbReference type="RefSeq" id="WP_143161248.1">
    <property type="nucleotide sequence ID" value="NZ_AP017900.1"/>
</dbReference>
<sequence length="179" mass="19504">MPAYPALVTLHVTAGALGRLLGPMVAWTDSRTHSGATDLAASSPPPTQPPPHRAPLRSRHSTLWPWYLTTVAAICATATLMVLWHRPDLWWLIPVSALTFALALLGRHATARPGPWTHAYVHGLGGSYIALWTATLVVSFALHGPLYGLSELIAWLGPTLLVLPLLEFWRRRLPIPIGV</sequence>
<proteinExistence type="predicted"/>
<organism evidence="3 4">
    <name type="scientific">Nocardia seriolae</name>
    <dbReference type="NCBI Taxonomy" id="37332"/>
    <lineage>
        <taxon>Bacteria</taxon>
        <taxon>Bacillati</taxon>
        <taxon>Actinomycetota</taxon>
        <taxon>Actinomycetes</taxon>
        <taxon>Mycobacteriales</taxon>
        <taxon>Nocardiaceae</taxon>
        <taxon>Nocardia</taxon>
    </lineage>
</organism>
<keyword evidence="2" id="KW-0472">Membrane</keyword>
<feature type="transmembrane region" description="Helical" evidence="2">
    <location>
        <begin position="119"/>
        <end position="140"/>
    </location>
</feature>
<feature type="transmembrane region" description="Helical" evidence="2">
    <location>
        <begin position="89"/>
        <end position="107"/>
    </location>
</feature>
<keyword evidence="2" id="KW-1133">Transmembrane helix</keyword>
<evidence type="ECO:0000256" key="1">
    <source>
        <dbReference type="SAM" id="MobiDB-lite"/>
    </source>
</evidence>
<protein>
    <recommendedName>
        <fullName evidence="5">DUF2306 domain-containing protein</fullName>
    </recommendedName>
</protein>
<feature type="region of interest" description="Disordered" evidence="1">
    <location>
        <begin position="35"/>
        <end position="57"/>
    </location>
</feature>
<name>A0ABC8B2F5_9NOCA</name>
<dbReference type="EMBL" id="CP017839">
    <property type="protein sequence ID" value="APB00510.1"/>
    <property type="molecule type" value="Genomic_DNA"/>
</dbReference>
<dbReference type="GeneID" id="93373635"/>
<dbReference type="KEGG" id="nsr:NS506_06474"/>